<evidence type="ECO:0000313" key="1">
    <source>
        <dbReference type="EMBL" id="KAK3606071.1"/>
    </source>
</evidence>
<reference evidence="1" key="3">
    <citation type="submission" date="2023-05" db="EMBL/GenBank/DDBJ databases">
        <authorList>
            <person name="Smith C.H."/>
        </authorList>
    </citation>
    <scope>NUCLEOTIDE SEQUENCE</scope>
    <source>
        <strain evidence="1">CHS0354</strain>
        <tissue evidence="1">Mantle</tissue>
    </source>
</reference>
<dbReference type="Proteomes" id="UP001195483">
    <property type="component" value="Unassembled WGS sequence"/>
</dbReference>
<comment type="caution">
    <text evidence="1">The sequence shown here is derived from an EMBL/GenBank/DDBJ whole genome shotgun (WGS) entry which is preliminary data.</text>
</comment>
<protein>
    <submittedName>
        <fullName evidence="1">Uncharacterized protein</fullName>
    </submittedName>
</protein>
<proteinExistence type="predicted"/>
<dbReference type="AlphaFoldDB" id="A0AAE0T9C6"/>
<evidence type="ECO:0000313" key="2">
    <source>
        <dbReference type="Proteomes" id="UP001195483"/>
    </source>
</evidence>
<sequence length="100" mass="11792">MACKAFQFVRRIYIHAMAQNGFCRDNIDHDEWLPDPAMDAFELAEESYLTRLRWTLFAVMNQDDKIMRFYTAVEVSALSNRSSIDGGERLLIIIFIYLYK</sequence>
<gene>
    <name evidence="1" type="ORF">CHS0354_006420</name>
</gene>
<dbReference type="EMBL" id="JAEAOA010000444">
    <property type="protein sequence ID" value="KAK3606071.1"/>
    <property type="molecule type" value="Genomic_DNA"/>
</dbReference>
<organism evidence="1 2">
    <name type="scientific">Potamilus streckersoni</name>
    <dbReference type="NCBI Taxonomy" id="2493646"/>
    <lineage>
        <taxon>Eukaryota</taxon>
        <taxon>Metazoa</taxon>
        <taxon>Spiralia</taxon>
        <taxon>Lophotrochozoa</taxon>
        <taxon>Mollusca</taxon>
        <taxon>Bivalvia</taxon>
        <taxon>Autobranchia</taxon>
        <taxon>Heteroconchia</taxon>
        <taxon>Palaeoheterodonta</taxon>
        <taxon>Unionida</taxon>
        <taxon>Unionoidea</taxon>
        <taxon>Unionidae</taxon>
        <taxon>Ambleminae</taxon>
        <taxon>Lampsilini</taxon>
        <taxon>Potamilus</taxon>
    </lineage>
</organism>
<reference evidence="1" key="2">
    <citation type="journal article" date="2021" name="Genome Biol. Evol.">
        <title>Developing a high-quality reference genome for a parasitic bivalve with doubly uniparental inheritance (Bivalvia: Unionida).</title>
        <authorList>
            <person name="Smith C.H."/>
        </authorList>
    </citation>
    <scope>NUCLEOTIDE SEQUENCE</scope>
    <source>
        <strain evidence="1">CHS0354</strain>
        <tissue evidence="1">Mantle</tissue>
    </source>
</reference>
<reference evidence="1" key="1">
    <citation type="journal article" date="2021" name="Genome Biol. Evol.">
        <title>A High-Quality Reference Genome for a Parasitic Bivalve with Doubly Uniparental Inheritance (Bivalvia: Unionida).</title>
        <authorList>
            <person name="Smith C.H."/>
        </authorList>
    </citation>
    <scope>NUCLEOTIDE SEQUENCE</scope>
    <source>
        <strain evidence="1">CHS0354</strain>
    </source>
</reference>
<name>A0AAE0T9C6_9BIVA</name>
<accession>A0AAE0T9C6</accession>
<keyword evidence="2" id="KW-1185">Reference proteome</keyword>